<dbReference type="InterPro" id="IPR016776">
    <property type="entry name" value="ApeP-like_dehydratase"/>
</dbReference>
<dbReference type="Gene3D" id="3.10.129.10">
    <property type="entry name" value="Hotdog Thioesterase"/>
    <property type="match status" value="1"/>
</dbReference>
<protein>
    <submittedName>
        <fullName evidence="1">Putative hotdog family 3-hydroxylacyl-ACP dehydratase</fullName>
    </submittedName>
</protein>
<evidence type="ECO:0000313" key="2">
    <source>
        <dbReference type="Proteomes" id="UP000553034"/>
    </source>
</evidence>
<organism evidence="1 2">
    <name type="scientific">Mesonia hippocampi</name>
    <dbReference type="NCBI Taxonomy" id="1628250"/>
    <lineage>
        <taxon>Bacteria</taxon>
        <taxon>Pseudomonadati</taxon>
        <taxon>Bacteroidota</taxon>
        <taxon>Flavobacteriia</taxon>
        <taxon>Flavobacteriales</taxon>
        <taxon>Flavobacteriaceae</taxon>
        <taxon>Mesonia</taxon>
    </lineage>
</organism>
<evidence type="ECO:0000313" key="1">
    <source>
        <dbReference type="EMBL" id="MBB4117972.1"/>
    </source>
</evidence>
<name>A0A840EFI9_9FLAO</name>
<dbReference type="AlphaFoldDB" id="A0A840EFI9"/>
<dbReference type="Proteomes" id="UP000553034">
    <property type="component" value="Unassembled WGS sequence"/>
</dbReference>
<dbReference type="EMBL" id="JACIFO010000001">
    <property type="protein sequence ID" value="MBB4117972.1"/>
    <property type="molecule type" value="Genomic_DNA"/>
</dbReference>
<proteinExistence type="predicted"/>
<gene>
    <name evidence="1" type="ORF">GGR32_000244</name>
</gene>
<dbReference type="Pfam" id="PF22817">
    <property type="entry name" value="ApeP-like"/>
    <property type="match status" value="1"/>
</dbReference>
<dbReference type="InterPro" id="IPR029069">
    <property type="entry name" value="HotDog_dom_sf"/>
</dbReference>
<reference evidence="1 2" key="1">
    <citation type="submission" date="2020-08" db="EMBL/GenBank/DDBJ databases">
        <title>Genomic Encyclopedia of Type Strains, Phase IV (KMG-IV): sequencing the most valuable type-strain genomes for metagenomic binning, comparative biology and taxonomic classification.</title>
        <authorList>
            <person name="Goeker M."/>
        </authorList>
    </citation>
    <scope>NUCLEOTIDE SEQUENCE [LARGE SCALE GENOMIC DNA]</scope>
    <source>
        <strain evidence="1 2">DSM 29568</strain>
    </source>
</reference>
<comment type="caution">
    <text evidence="1">The sequence shown here is derived from an EMBL/GenBank/DDBJ whole genome shotgun (WGS) entry which is preliminary data.</text>
</comment>
<dbReference type="RefSeq" id="WP_183475618.1">
    <property type="nucleotide sequence ID" value="NZ_JACIFO010000001.1"/>
</dbReference>
<keyword evidence="2" id="KW-1185">Reference proteome</keyword>
<accession>A0A840EFI9</accession>
<dbReference type="SUPFAM" id="SSF54637">
    <property type="entry name" value="Thioesterase/thiol ester dehydrase-isomerase"/>
    <property type="match status" value="1"/>
</dbReference>
<sequence length="144" mass="15820">MKYTFPITDKKFVETLIPQKYPFAMVDGLIAYSPTEITASLAVCPENILATHKEFSASGLIEHMAQTVALHTGFEYHIAEKQAPTGYIGSIKTVEVTKLPKTGETIETTAEILQEFMGVTLVNITSKVNNEIIAKAQMKTVLAK</sequence>